<gene>
    <name evidence="2" type="ORF">C2E20_7259</name>
</gene>
<sequence length="191" mass="19691">MTLHGVRDDDVEEEVAEGGGCSEPSAQTAGAGSLHRLLPLPPGRAALHYSFSSTALASPEEAQADPETPPSQLSPAIQASVAAWQSATALLQELAGFDGGFALPPPLCPLPGSPPLSAQEQPWLLHTPDLQQEAKPGCAAAAAPPGALPQHPAWLSALLASQHQQHAYAPPQEASSPQRFLGPEDHAEAAH</sequence>
<feature type="region of interest" description="Disordered" evidence="1">
    <location>
        <begin position="162"/>
        <end position="191"/>
    </location>
</feature>
<accession>A0A2P6V5D6</accession>
<keyword evidence="3" id="KW-1185">Reference proteome</keyword>
<dbReference type="AlphaFoldDB" id="A0A2P6V5D6"/>
<proteinExistence type="predicted"/>
<comment type="caution">
    <text evidence="2">The sequence shown here is derived from an EMBL/GenBank/DDBJ whole genome shotgun (WGS) entry which is preliminary data.</text>
</comment>
<evidence type="ECO:0000256" key="1">
    <source>
        <dbReference type="SAM" id="MobiDB-lite"/>
    </source>
</evidence>
<protein>
    <submittedName>
        <fullName evidence="2">Uncharacterized protein</fullName>
    </submittedName>
</protein>
<feature type="compositionally biased region" description="Basic and acidic residues" evidence="1">
    <location>
        <begin position="182"/>
        <end position="191"/>
    </location>
</feature>
<reference evidence="2 3" key="1">
    <citation type="journal article" date="2018" name="Plant J.">
        <title>Genome sequences of Chlorella sorokiniana UTEX 1602 and Micractinium conductrix SAG 241.80: implications to maltose excretion by a green alga.</title>
        <authorList>
            <person name="Arriola M.B."/>
            <person name="Velmurugan N."/>
            <person name="Zhang Y."/>
            <person name="Plunkett M.H."/>
            <person name="Hondzo H."/>
            <person name="Barney B.M."/>
        </authorList>
    </citation>
    <scope>NUCLEOTIDE SEQUENCE [LARGE SCALE GENOMIC DNA]</scope>
    <source>
        <strain evidence="2 3">SAG 241.80</strain>
    </source>
</reference>
<evidence type="ECO:0000313" key="2">
    <source>
        <dbReference type="EMBL" id="PSC69294.1"/>
    </source>
</evidence>
<feature type="region of interest" description="Disordered" evidence="1">
    <location>
        <begin position="1"/>
        <end position="37"/>
    </location>
</feature>
<organism evidence="2 3">
    <name type="scientific">Micractinium conductrix</name>
    <dbReference type="NCBI Taxonomy" id="554055"/>
    <lineage>
        <taxon>Eukaryota</taxon>
        <taxon>Viridiplantae</taxon>
        <taxon>Chlorophyta</taxon>
        <taxon>core chlorophytes</taxon>
        <taxon>Trebouxiophyceae</taxon>
        <taxon>Chlorellales</taxon>
        <taxon>Chlorellaceae</taxon>
        <taxon>Chlorella clade</taxon>
        <taxon>Micractinium</taxon>
    </lineage>
</organism>
<evidence type="ECO:0000313" key="3">
    <source>
        <dbReference type="Proteomes" id="UP000239649"/>
    </source>
</evidence>
<dbReference type="EMBL" id="LHPF02000028">
    <property type="protein sequence ID" value="PSC69294.1"/>
    <property type="molecule type" value="Genomic_DNA"/>
</dbReference>
<feature type="region of interest" description="Disordered" evidence="1">
    <location>
        <begin position="56"/>
        <end position="76"/>
    </location>
</feature>
<name>A0A2P6V5D6_9CHLO</name>
<dbReference type="Proteomes" id="UP000239649">
    <property type="component" value="Unassembled WGS sequence"/>
</dbReference>